<dbReference type="AlphaFoldDB" id="E4RUK3"/>
<dbReference type="eggNOG" id="COG0508">
    <property type="taxonomic scope" value="Bacteria"/>
</dbReference>
<proteinExistence type="predicted"/>
<evidence type="ECO:0000259" key="4">
    <source>
        <dbReference type="Pfam" id="PF00198"/>
    </source>
</evidence>
<accession>E4RUK3</accession>
<dbReference type="PANTHER" id="PTHR43178:SF5">
    <property type="entry name" value="LIPOAMIDE ACYLTRANSFERASE COMPONENT OF BRANCHED-CHAIN ALPHA-KETO ACID DEHYDROGENASE COMPLEX, MITOCHONDRIAL"/>
    <property type="match status" value="1"/>
</dbReference>
<sequence length="275" mass="30716">MPFFKGNLGSEFLTMTLNTPWRLTAATIYKKPSESKILGSVYLDVTDLEQKISELRKKGVKVTLTHFITLVTAKAIAEEVPQFNTYLKRGAIHAYPELVASVTLKLPNGELSSMKINSPEKLNIKEIVDSLQARIDEARKGAESNTNQMKGTLGKIPWPFRTWLYKLLKFLTLDLGLSFPFLSAQSFGTYVISNVGTLGLDGGYPALLPTGNLSLVLVLGRVREMPWVHEGNIVPRKILKLSAALDHRVVDAEHGGRLFNYLRKAIRHPEPYLNL</sequence>
<dbReference type="OrthoDB" id="9805770at2"/>
<dbReference type="KEGG" id="lby:Lbys_3077"/>
<keyword evidence="2" id="KW-0808">Transferase</keyword>
<dbReference type="Proteomes" id="UP000007435">
    <property type="component" value="Chromosome"/>
</dbReference>
<evidence type="ECO:0000256" key="1">
    <source>
        <dbReference type="ARBA" id="ARBA00001938"/>
    </source>
</evidence>
<keyword evidence="3" id="KW-0012">Acyltransferase</keyword>
<reference evidence="5 6" key="2">
    <citation type="journal article" date="2011" name="Stand. Genomic Sci.">
        <title>Complete genome sequence of Leadbetterella byssophila type strain (4M15).</title>
        <authorList>
            <person name="Abt B."/>
            <person name="Teshima H."/>
            <person name="Lucas S."/>
            <person name="Lapidus A."/>
            <person name="Del Rio T.G."/>
            <person name="Nolan M."/>
            <person name="Tice H."/>
            <person name="Cheng J.F."/>
            <person name="Pitluck S."/>
            <person name="Liolios K."/>
            <person name="Pagani I."/>
            <person name="Ivanova N."/>
            <person name="Mavromatis K."/>
            <person name="Pati A."/>
            <person name="Tapia R."/>
            <person name="Han C."/>
            <person name="Goodwin L."/>
            <person name="Chen A."/>
            <person name="Palaniappan K."/>
            <person name="Land M."/>
            <person name="Hauser L."/>
            <person name="Chang Y.J."/>
            <person name="Jeffries C.D."/>
            <person name="Rohde M."/>
            <person name="Goker M."/>
            <person name="Tindall B.J."/>
            <person name="Detter J.C."/>
            <person name="Woyke T."/>
            <person name="Bristow J."/>
            <person name="Eisen J.A."/>
            <person name="Markowitz V."/>
            <person name="Hugenholtz P."/>
            <person name="Klenk H.P."/>
            <person name="Kyrpides N.C."/>
        </authorList>
    </citation>
    <scope>NUCLEOTIDE SEQUENCE [LARGE SCALE GENOMIC DNA]</scope>
    <source>
        <strain evidence="6">DSM 17132 / JCM 16389 / KACC 11308 / NBRC 106382 / 4M15</strain>
    </source>
</reference>
<dbReference type="GO" id="GO:0016407">
    <property type="term" value="F:acetyltransferase activity"/>
    <property type="evidence" value="ECO:0007669"/>
    <property type="project" value="TreeGrafter"/>
</dbReference>
<feature type="domain" description="2-oxoacid dehydrogenase acyltransferase catalytic" evidence="4">
    <location>
        <begin position="41"/>
        <end position="151"/>
    </location>
</feature>
<dbReference type="InterPro" id="IPR050743">
    <property type="entry name" value="2-oxoacid_DH_E2_comp"/>
</dbReference>
<evidence type="ECO:0000256" key="2">
    <source>
        <dbReference type="ARBA" id="ARBA00022679"/>
    </source>
</evidence>
<dbReference type="SUPFAM" id="SSF52777">
    <property type="entry name" value="CoA-dependent acyltransferases"/>
    <property type="match status" value="1"/>
</dbReference>
<reference key="1">
    <citation type="submission" date="2010-11" db="EMBL/GenBank/DDBJ databases">
        <title>The complete genome of Leadbetterella byssophila DSM 17132.</title>
        <authorList>
            <consortium name="US DOE Joint Genome Institute (JGI-PGF)"/>
            <person name="Lucas S."/>
            <person name="Copeland A."/>
            <person name="Lapidus A."/>
            <person name="Glavina del Rio T."/>
            <person name="Dalin E."/>
            <person name="Tice H."/>
            <person name="Bruce D."/>
            <person name="Goodwin L."/>
            <person name="Pitluck S."/>
            <person name="Kyrpides N."/>
            <person name="Mavromatis K."/>
            <person name="Ivanova N."/>
            <person name="Teshima H."/>
            <person name="Brettin T."/>
            <person name="Detter J.C."/>
            <person name="Han C."/>
            <person name="Tapia R."/>
            <person name="Land M."/>
            <person name="Hauser L."/>
            <person name="Markowitz V."/>
            <person name="Cheng J.-F."/>
            <person name="Hugenholtz P."/>
            <person name="Woyke T."/>
            <person name="Wu D."/>
            <person name="Tindall B."/>
            <person name="Pomrenke H.G."/>
            <person name="Brambilla E."/>
            <person name="Klenk H.-P."/>
            <person name="Eisen J.A."/>
        </authorList>
    </citation>
    <scope>NUCLEOTIDE SEQUENCE [LARGE SCALE GENOMIC DNA]</scope>
    <source>
        <strain>DSM 17132</strain>
    </source>
</reference>
<feature type="domain" description="2-oxoacid dehydrogenase acyltransferase catalytic" evidence="4">
    <location>
        <begin position="188"/>
        <end position="271"/>
    </location>
</feature>
<dbReference type="Pfam" id="PF00198">
    <property type="entry name" value="2-oxoacid_dh"/>
    <property type="match status" value="2"/>
</dbReference>
<evidence type="ECO:0000256" key="3">
    <source>
        <dbReference type="ARBA" id="ARBA00023315"/>
    </source>
</evidence>
<gene>
    <name evidence="5" type="ordered locus">Lbys_3077</name>
</gene>
<keyword evidence="6" id="KW-1185">Reference proteome</keyword>
<dbReference type="GO" id="GO:0031405">
    <property type="term" value="F:lipoic acid binding"/>
    <property type="evidence" value="ECO:0007669"/>
    <property type="project" value="TreeGrafter"/>
</dbReference>
<dbReference type="InterPro" id="IPR023213">
    <property type="entry name" value="CAT-like_dom_sf"/>
</dbReference>
<protein>
    <submittedName>
        <fullName evidence="5">Catalytic domain-containing protein of components of various dehydrogenase complexes</fullName>
    </submittedName>
</protein>
<dbReference type="Gene3D" id="3.30.559.10">
    <property type="entry name" value="Chloramphenicol acetyltransferase-like domain"/>
    <property type="match status" value="1"/>
</dbReference>
<dbReference type="PANTHER" id="PTHR43178">
    <property type="entry name" value="DIHYDROLIPOAMIDE ACETYLTRANSFERASE COMPONENT OF PYRUVATE DEHYDROGENASE COMPLEX"/>
    <property type="match status" value="1"/>
</dbReference>
<dbReference type="HOGENOM" id="CLU_078657_0_0_10"/>
<dbReference type="EMBL" id="CP002305">
    <property type="protein sequence ID" value="ADQ18739.1"/>
    <property type="molecule type" value="Genomic_DNA"/>
</dbReference>
<organism evidence="5 6">
    <name type="scientific">Leadbetterella byssophila (strain DSM 17132 / JCM 16389 / KACC 11308 / NBRC 106382 / 4M15)</name>
    <dbReference type="NCBI Taxonomy" id="649349"/>
    <lineage>
        <taxon>Bacteria</taxon>
        <taxon>Pseudomonadati</taxon>
        <taxon>Bacteroidota</taxon>
        <taxon>Cytophagia</taxon>
        <taxon>Cytophagales</taxon>
        <taxon>Leadbetterellaceae</taxon>
        <taxon>Leadbetterella</taxon>
    </lineage>
</organism>
<evidence type="ECO:0000313" key="5">
    <source>
        <dbReference type="EMBL" id="ADQ18739.1"/>
    </source>
</evidence>
<evidence type="ECO:0000313" key="6">
    <source>
        <dbReference type="Proteomes" id="UP000007435"/>
    </source>
</evidence>
<comment type="cofactor">
    <cofactor evidence="1">
        <name>(R)-lipoate</name>
        <dbReference type="ChEBI" id="CHEBI:83088"/>
    </cofactor>
</comment>
<name>E4RUK3_LEAB4</name>
<dbReference type="GO" id="GO:0005737">
    <property type="term" value="C:cytoplasm"/>
    <property type="evidence" value="ECO:0007669"/>
    <property type="project" value="TreeGrafter"/>
</dbReference>
<dbReference type="InterPro" id="IPR001078">
    <property type="entry name" value="2-oxoacid_DH_actylTfrase"/>
</dbReference>
<dbReference type="STRING" id="649349.Lbys_3077"/>